<keyword evidence="3" id="KW-1185">Reference proteome</keyword>
<dbReference type="STRING" id="1034943.BN59_03388"/>
<dbReference type="PROSITE" id="PS51257">
    <property type="entry name" value="PROKAR_LIPOPROTEIN"/>
    <property type="match status" value="1"/>
</dbReference>
<evidence type="ECO:0000313" key="3">
    <source>
        <dbReference type="Proteomes" id="UP000044071"/>
    </source>
</evidence>
<dbReference type="RefSeq" id="WP_176695319.1">
    <property type="nucleotide sequence ID" value="NZ_CCVW01000004.1"/>
</dbReference>
<organism evidence="2 3">
    <name type="scientific">Legionella massiliensis</name>
    <dbReference type="NCBI Taxonomy" id="1034943"/>
    <lineage>
        <taxon>Bacteria</taxon>
        <taxon>Pseudomonadati</taxon>
        <taxon>Pseudomonadota</taxon>
        <taxon>Gammaproteobacteria</taxon>
        <taxon>Legionellales</taxon>
        <taxon>Legionellaceae</taxon>
        <taxon>Legionella</taxon>
    </lineage>
</organism>
<gene>
    <name evidence="2" type="ORF">BN59_03388</name>
</gene>
<protein>
    <submittedName>
        <fullName evidence="2">Uncharacterized protein</fullName>
    </submittedName>
</protein>
<dbReference type="EMBL" id="CCSB01000004">
    <property type="protein sequence ID" value="CDZ79072.1"/>
    <property type="molecule type" value="Genomic_DNA"/>
</dbReference>
<dbReference type="Proteomes" id="UP000044071">
    <property type="component" value="Unassembled WGS sequence"/>
</dbReference>
<dbReference type="AlphaFoldDB" id="A0A078L1F6"/>
<keyword evidence="1" id="KW-0732">Signal</keyword>
<feature type="chain" id="PRO_5009744165" evidence="1">
    <location>
        <begin position="18"/>
        <end position="47"/>
    </location>
</feature>
<name>A0A078L1F6_9GAMM</name>
<evidence type="ECO:0000313" key="2">
    <source>
        <dbReference type="EMBL" id="CDZ79072.1"/>
    </source>
</evidence>
<reference evidence="2 3" key="1">
    <citation type="submission" date="2014-06" db="EMBL/GenBank/DDBJ databases">
        <authorList>
            <person name="Urmite Genomes Urmite Genomes"/>
        </authorList>
    </citation>
    <scope>NUCLEOTIDE SEQUENCE [LARGE SCALE GENOMIC DNA]</scope>
</reference>
<feature type="signal peptide" evidence="1">
    <location>
        <begin position="1"/>
        <end position="17"/>
    </location>
</feature>
<proteinExistence type="predicted"/>
<evidence type="ECO:0000256" key="1">
    <source>
        <dbReference type="SAM" id="SignalP"/>
    </source>
</evidence>
<accession>A0A078L1F6</accession>
<sequence length="47" mass="4806">MKKILILVVIVTATSLATGCANCGYSSCTVCSGSYSTTSCCGSNGWY</sequence>